<sequence length="153" mass="15808" precursor="true">MNTQSFSRPFPALALMLGLLTFGLAGCNQQPAADAPTADSAVEEGHDHDHAHAEGEEDSAVVVALAKLSDEDRALAESQKICPVGEGALGSMGTPVKVDVNGKPVFICCEHCREPLLEDPDKYLANLVDAADGDAATDEGASEETAGSEESGT</sequence>
<feature type="region of interest" description="Disordered" evidence="1">
    <location>
        <begin position="133"/>
        <end position="153"/>
    </location>
</feature>
<gene>
    <name evidence="3" type="ORF">Mal4_33640</name>
</gene>
<organism evidence="3 4">
    <name type="scientific">Maioricimonas rarisocia</name>
    <dbReference type="NCBI Taxonomy" id="2528026"/>
    <lineage>
        <taxon>Bacteria</taxon>
        <taxon>Pseudomonadati</taxon>
        <taxon>Planctomycetota</taxon>
        <taxon>Planctomycetia</taxon>
        <taxon>Planctomycetales</taxon>
        <taxon>Planctomycetaceae</taxon>
        <taxon>Maioricimonas</taxon>
    </lineage>
</organism>
<name>A0A517Z9B4_9PLAN</name>
<evidence type="ECO:0000313" key="4">
    <source>
        <dbReference type="Proteomes" id="UP000320496"/>
    </source>
</evidence>
<dbReference type="RefSeq" id="WP_145370257.1">
    <property type="nucleotide sequence ID" value="NZ_CP036275.1"/>
</dbReference>
<dbReference type="Proteomes" id="UP000320496">
    <property type="component" value="Chromosome"/>
</dbReference>
<feature type="compositionally biased region" description="Acidic residues" evidence="1">
    <location>
        <begin position="133"/>
        <end position="142"/>
    </location>
</feature>
<feature type="signal peptide" evidence="2">
    <location>
        <begin position="1"/>
        <end position="32"/>
    </location>
</feature>
<evidence type="ECO:0000313" key="3">
    <source>
        <dbReference type="EMBL" id="QDU39031.1"/>
    </source>
</evidence>
<dbReference type="AlphaFoldDB" id="A0A517Z9B4"/>
<accession>A0A517Z9B4</accession>
<protein>
    <recommendedName>
        <fullName evidence="5">TRASH domain-containing protein</fullName>
    </recommendedName>
</protein>
<feature type="compositionally biased region" description="Low complexity" evidence="1">
    <location>
        <begin position="143"/>
        <end position="153"/>
    </location>
</feature>
<evidence type="ECO:0008006" key="5">
    <source>
        <dbReference type="Google" id="ProtNLM"/>
    </source>
</evidence>
<feature type="compositionally biased region" description="Basic and acidic residues" evidence="1">
    <location>
        <begin position="43"/>
        <end position="54"/>
    </location>
</feature>
<evidence type="ECO:0000256" key="1">
    <source>
        <dbReference type="SAM" id="MobiDB-lite"/>
    </source>
</evidence>
<feature type="chain" id="PRO_5022143388" description="TRASH domain-containing protein" evidence="2">
    <location>
        <begin position="33"/>
        <end position="153"/>
    </location>
</feature>
<dbReference type="KEGG" id="mri:Mal4_33640"/>
<proteinExistence type="predicted"/>
<keyword evidence="4" id="KW-1185">Reference proteome</keyword>
<keyword evidence="2" id="KW-0732">Signal</keyword>
<dbReference type="OrthoDB" id="281529at2"/>
<reference evidence="3 4" key="1">
    <citation type="submission" date="2019-02" db="EMBL/GenBank/DDBJ databases">
        <title>Deep-cultivation of Planctomycetes and their phenomic and genomic characterization uncovers novel biology.</title>
        <authorList>
            <person name="Wiegand S."/>
            <person name="Jogler M."/>
            <person name="Boedeker C."/>
            <person name="Pinto D."/>
            <person name="Vollmers J."/>
            <person name="Rivas-Marin E."/>
            <person name="Kohn T."/>
            <person name="Peeters S.H."/>
            <person name="Heuer A."/>
            <person name="Rast P."/>
            <person name="Oberbeckmann S."/>
            <person name="Bunk B."/>
            <person name="Jeske O."/>
            <person name="Meyerdierks A."/>
            <person name="Storesund J.E."/>
            <person name="Kallscheuer N."/>
            <person name="Luecker S."/>
            <person name="Lage O.M."/>
            <person name="Pohl T."/>
            <person name="Merkel B.J."/>
            <person name="Hornburger P."/>
            <person name="Mueller R.-W."/>
            <person name="Bruemmer F."/>
            <person name="Labrenz M."/>
            <person name="Spormann A.M."/>
            <person name="Op den Camp H."/>
            <person name="Overmann J."/>
            <person name="Amann R."/>
            <person name="Jetten M.S.M."/>
            <person name="Mascher T."/>
            <person name="Medema M.H."/>
            <person name="Devos D.P."/>
            <person name="Kaster A.-K."/>
            <person name="Ovreas L."/>
            <person name="Rohde M."/>
            <person name="Galperin M.Y."/>
            <person name="Jogler C."/>
        </authorList>
    </citation>
    <scope>NUCLEOTIDE SEQUENCE [LARGE SCALE GENOMIC DNA]</scope>
    <source>
        <strain evidence="3 4">Mal4</strain>
    </source>
</reference>
<feature type="region of interest" description="Disordered" evidence="1">
    <location>
        <begin position="33"/>
        <end position="59"/>
    </location>
</feature>
<dbReference type="EMBL" id="CP036275">
    <property type="protein sequence ID" value="QDU39031.1"/>
    <property type="molecule type" value="Genomic_DNA"/>
</dbReference>
<evidence type="ECO:0000256" key="2">
    <source>
        <dbReference type="SAM" id="SignalP"/>
    </source>
</evidence>